<organism evidence="4">
    <name type="scientific">Lygus hesperus</name>
    <name type="common">Western plant bug</name>
    <dbReference type="NCBI Taxonomy" id="30085"/>
    <lineage>
        <taxon>Eukaryota</taxon>
        <taxon>Metazoa</taxon>
        <taxon>Ecdysozoa</taxon>
        <taxon>Arthropoda</taxon>
        <taxon>Hexapoda</taxon>
        <taxon>Insecta</taxon>
        <taxon>Pterygota</taxon>
        <taxon>Neoptera</taxon>
        <taxon>Paraneoptera</taxon>
        <taxon>Hemiptera</taxon>
        <taxon>Heteroptera</taxon>
        <taxon>Panheteroptera</taxon>
        <taxon>Cimicomorpha</taxon>
        <taxon>Miridae</taxon>
        <taxon>Mirini</taxon>
        <taxon>Lygus</taxon>
    </lineage>
</organism>
<dbReference type="EMBL" id="GBHO01039286">
    <property type="protein sequence ID" value="JAG04318.1"/>
    <property type="molecule type" value="Transcribed_RNA"/>
</dbReference>
<sequence>MLFDAWETKYHSNREEGVQLLESKCLEQIHLDVSEVEPRQFTYCPSDHSIKGEELGDGDGDTTSIDSGGTRGLLRRKAPWGAHGMRSTLNRRIQKRLLLQKSVRRKAKQ</sequence>
<proteinExistence type="predicted"/>
<evidence type="ECO:0000313" key="2">
    <source>
        <dbReference type="EMBL" id="JAG04316.1"/>
    </source>
</evidence>
<accession>A0A0A9Z7J3</accession>
<dbReference type="EMBL" id="GBRD01004339">
    <property type="protein sequence ID" value="JAG61482.1"/>
    <property type="molecule type" value="Transcribed_RNA"/>
</dbReference>
<name>A0A0A9Z7J3_LYGHE</name>
<evidence type="ECO:0000313" key="5">
    <source>
        <dbReference type="EMBL" id="JAG61482.1"/>
    </source>
</evidence>
<protein>
    <submittedName>
        <fullName evidence="4">Tubulin polyglutamylase TTLL4</fullName>
    </submittedName>
</protein>
<dbReference type="AlphaFoldDB" id="A0A0A9Z7J3"/>
<dbReference type="EMBL" id="GBHO01039288">
    <property type="protein sequence ID" value="JAG04316.1"/>
    <property type="molecule type" value="Transcribed_RNA"/>
</dbReference>
<reference evidence="5" key="3">
    <citation type="submission" date="2014-09" db="EMBL/GenBank/DDBJ databases">
        <authorList>
            <person name="Magalhaes I.L.F."/>
            <person name="Oliveira U."/>
            <person name="Santos F.R."/>
            <person name="Vidigal T.H.D.A."/>
            <person name="Brescovit A.D."/>
            <person name="Santos A.J."/>
        </authorList>
    </citation>
    <scope>NUCLEOTIDE SEQUENCE</scope>
</reference>
<reference evidence="4" key="2">
    <citation type="submission" date="2014-07" db="EMBL/GenBank/DDBJ databases">
        <authorList>
            <person name="Hull J."/>
        </authorList>
    </citation>
    <scope>NUCLEOTIDE SEQUENCE</scope>
</reference>
<feature type="region of interest" description="Disordered" evidence="1">
    <location>
        <begin position="48"/>
        <end position="77"/>
    </location>
</feature>
<dbReference type="EMBL" id="GBHO01004276">
    <property type="protein sequence ID" value="JAG39328.1"/>
    <property type="molecule type" value="Transcribed_RNA"/>
</dbReference>
<evidence type="ECO:0000313" key="4">
    <source>
        <dbReference type="EMBL" id="JAG39328.1"/>
    </source>
</evidence>
<gene>
    <name evidence="4" type="primary">TTLL4_7</name>
    <name evidence="3" type="synonym">TTLL4_1</name>
    <name evidence="2" type="synonym">TTLL4_4</name>
    <name evidence="4" type="ORF">CM83_68630</name>
    <name evidence="2" type="ORF">CM83_68645</name>
    <name evidence="3" type="ORF">CM83_68646</name>
</gene>
<evidence type="ECO:0000256" key="1">
    <source>
        <dbReference type="SAM" id="MobiDB-lite"/>
    </source>
</evidence>
<evidence type="ECO:0000313" key="3">
    <source>
        <dbReference type="EMBL" id="JAG04318.1"/>
    </source>
</evidence>
<reference evidence="4" key="1">
    <citation type="journal article" date="2014" name="PLoS ONE">
        <title>Transcriptome-Based Identification of ABC Transporters in the Western Tarnished Plant Bug Lygus hesperus.</title>
        <authorList>
            <person name="Hull J.J."/>
            <person name="Chaney K."/>
            <person name="Geib S.M."/>
            <person name="Fabrick J.A."/>
            <person name="Brent C.S."/>
            <person name="Walsh D."/>
            <person name="Lavine L.C."/>
        </authorList>
    </citation>
    <scope>NUCLEOTIDE SEQUENCE</scope>
</reference>